<dbReference type="InterPro" id="IPR001753">
    <property type="entry name" value="Enoyl-CoA_hydra/iso"/>
</dbReference>
<keyword evidence="8" id="KW-1185">Reference proteome</keyword>
<accession>A0A1H6TXE1</accession>
<protein>
    <recommendedName>
        <fullName evidence="6">Enoyl-CoA hydratase domain-containing protein 3, mitochondrial</fullName>
    </recommendedName>
</protein>
<evidence type="ECO:0000256" key="3">
    <source>
        <dbReference type="ARBA" id="ARBA00022946"/>
    </source>
</evidence>
<keyword evidence="4" id="KW-0443">Lipid metabolism</keyword>
<organism evidence="7 8">
    <name type="scientific">Cribrihabitans marinus</name>
    <dbReference type="NCBI Taxonomy" id="1227549"/>
    <lineage>
        <taxon>Bacteria</taxon>
        <taxon>Pseudomonadati</taxon>
        <taxon>Pseudomonadota</taxon>
        <taxon>Alphaproteobacteria</taxon>
        <taxon>Rhodobacterales</taxon>
        <taxon>Paracoccaceae</taxon>
        <taxon>Cribrihabitans</taxon>
    </lineage>
</organism>
<dbReference type="NCBIfam" id="NF006008">
    <property type="entry name" value="PRK08139.1"/>
    <property type="match status" value="1"/>
</dbReference>
<dbReference type="PANTHER" id="PTHR43602:SF1">
    <property type="entry name" value="ENOYL-COA HYDRATASE DOMAIN-CONTAINING PROTEIN 3, MITOCHONDRIAL"/>
    <property type="match status" value="1"/>
</dbReference>
<evidence type="ECO:0000256" key="1">
    <source>
        <dbReference type="ARBA" id="ARBA00005254"/>
    </source>
</evidence>
<gene>
    <name evidence="7" type="ORF">SAMN05444007_102463</name>
</gene>
<evidence type="ECO:0000313" key="7">
    <source>
        <dbReference type="EMBL" id="SEI84699.1"/>
    </source>
</evidence>
<dbReference type="AlphaFoldDB" id="A0A1H6TXE1"/>
<keyword evidence="2" id="KW-0276">Fatty acid metabolism</keyword>
<dbReference type="OrthoDB" id="9795613at2"/>
<dbReference type="Proteomes" id="UP000199379">
    <property type="component" value="Unassembled WGS sequence"/>
</dbReference>
<dbReference type="STRING" id="1227549.SAMN05444007_102463"/>
<dbReference type="Gene3D" id="3.90.226.10">
    <property type="entry name" value="2-enoyl-CoA Hydratase, Chain A, domain 1"/>
    <property type="match status" value="1"/>
</dbReference>
<dbReference type="InterPro" id="IPR014748">
    <property type="entry name" value="Enoyl-CoA_hydra_C"/>
</dbReference>
<dbReference type="InterPro" id="IPR029045">
    <property type="entry name" value="ClpP/crotonase-like_dom_sf"/>
</dbReference>
<reference evidence="7 8" key="1">
    <citation type="submission" date="2016-10" db="EMBL/GenBank/DDBJ databases">
        <authorList>
            <person name="de Groot N.N."/>
        </authorList>
    </citation>
    <scope>NUCLEOTIDE SEQUENCE [LARGE SCALE GENOMIC DNA]</scope>
    <source>
        <strain evidence="7 8">DSM 29340</strain>
    </source>
</reference>
<dbReference type="InterPro" id="IPR052377">
    <property type="entry name" value="Mitochondrial_ECH-domain"/>
</dbReference>
<dbReference type="GO" id="GO:0006631">
    <property type="term" value="P:fatty acid metabolic process"/>
    <property type="evidence" value="ECO:0007669"/>
    <property type="project" value="UniProtKB-KW"/>
</dbReference>
<evidence type="ECO:0000313" key="8">
    <source>
        <dbReference type="Proteomes" id="UP000199379"/>
    </source>
</evidence>
<evidence type="ECO:0000256" key="6">
    <source>
        <dbReference type="ARBA" id="ARBA00040545"/>
    </source>
</evidence>
<proteinExistence type="inferred from homology"/>
<dbReference type="GO" id="GO:0016836">
    <property type="term" value="F:hydro-lyase activity"/>
    <property type="evidence" value="ECO:0007669"/>
    <property type="project" value="TreeGrafter"/>
</dbReference>
<keyword evidence="3" id="KW-0809">Transit peptide</keyword>
<comment type="function">
    <text evidence="5">May play a role in fatty acid biosynthesis and insulin sensitivity.</text>
</comment>
<dbReference type="Pfam" id="PF00378">
    <property type="entry name" value="ECH_1"/>
    <property type="match status" value="1"/>
</dbReference>
<evidence type="ECO:0000256" key="2">
    <source>
        <dbReference type="ARBA" id="ARBA00022832"/>
    </source>
</evidence>
<name>A0A1H6TXE1_9RHOB</name>
<sequence>MAYDSDTSSDDLILRADNDGVAILTLNAPRSINALSEDMLSALSGTFDRIAGDRSVKAVILRSGGDHFCAGHNLKEMTERRADADGGFQYFQDLFAKCSAMMLRVVHLPQPVIAEVKGIATAAGCQLVASCDLAVAADDARFATSGVNIGLFCSTPMVALSRNVPRKLAMEMLLLGEFLPAAHVAEMGLLNRVVPLEDLEATAMDLARIIADKAPAAVKIGKRAFYEQLEMPLEEAYAFAGRTMAENMMAKDTEAGIGAFIRKAPMPDWTGE</sequence>
<evidence type="ECO:0000256" key="5">
    <source>
        <dbReference type="ARBA" id="ARBA00037410"/>
    </source>
</evidence>
<dbReference type="RefSeq" id="WP_092363007.1">
    <property type="nucleotide sequence ID" value="NZ_BMGV01000002.1"/>
</dbReference>
<evidence type="ECO:0000256" key="4">
    <source>
        <dbReference type="ARBA" id="ARBA00023098"/>
    </source>
</evidence>
<dbReference type="EMBL" id="FNYD01000002">
    <property type="protein sequence ID" value="SEI84699.1"/>
    <property type="molecule type" value="Genomic_DNA"/>
</dbReference>
<dbReference type="CDD" id="cd06558">
    <property type="entry name" value="crotonase-like"/>
    <property type="match status" value="1"/>
</dbReference>
<dbReference type="Gene3D" id="1.10.12.10">
    <property type="entry name" value="Lyase 2-enoyl-coa Hydratase, Chain A, domain 2"/>
    <property type="match status" value="1"/>
</dbReference>
<comment type="similarity">
    <text evidence="1">Belongs to the enoyl-CoA hydratase/isomerase family.</text>
</comment>
<dbReference type="PANTHER" id="PTHR43602">
    <property type="match status" value="1"/>
</dbReference>
<dbReference type="SUPFAM" id="SSF52096">
    <property type="entry name" value="ClpP/crotonase"/>
    <property type="match status" value="1"/>
</dbReference>